<evidence type="ECO:0000313" key="2">
    <source>
        <dbReference type="Proteomes" id="UP000179069"/>
    </source>
</evidence>
<sequence length="214" mass="23875">MIKRVFSSTIMKRLLRVRLERRILLVALIGVAYLTGRLTASIQTPLLSAIPTQKPPWAFAAGSIEKFTYLSGQQSSFCGLQPTMVDSYADEGRLQGSCCSAMDLHRYQEQVEFLRRYSSIPQIPEDPYDIPVPLAKKLIAYGTSITLTTEQQAVYDEAVGISEEGGPCCCRCWRWFAFEGLGKYLIVEHDFGAEQIAELWDGLDGCGGTSHLHE</sequence>
<dbReference type="Proteomes" id="UP000179069">
    <property type="component" value="Unassembled WGS sequence"/>
</dbReference>
<name>A0A1G1VPK9_9BACT</name>
<organism evidence="1 2">
    <name type="scientific">Candidatus Chisholmbacteria bacterium RIFCSPHIGHO2_01_FULL_49_18</name>
    <dbReference type="NCBI Taxonomy" id="1797590"/>
    <lineage>
        <taxon>Bacteria</taxon>
        <taxon>Candidatus Chisholmiibacteriota</taxon>
    </lineage>
</organism>
<evidence type="ECO:0000313" key="1">
    <source>
        <dbReference type="EMBL" id="OGY17339.1"/>
    </source>
</evidence>
<gene>
    <name evidence="1" type="ORF">A2785_00515</name>
</gene>
<protein>
    <submittedName>
        <fullName evidence="1">Uncharacterized protein</fullName>
    </submittedName>
</protein>
<dbReference type="AlphaFoldDB" id="A0A1G1VPK9"/>
<comment type="caution">
    <text evidence="1">The sequence shown here is derived from an EMBL/GenBank/DDBJ whole genome shotgun (WGS) entry which is preliminary data.</text>
</comment>
<accession>A0A1G1VPK9</accession>
<proteinExistence type="predicted"/>
<reference evidence="1 2" key="1">
    <citation type="journal article" date="2016" name="Nat. Commun.">
        <title>Thousands of microbial genomes shed light on interconnected biogeochemical processes in an aquifer system.</title>
        <authorList>
            <person name="Anantharaman K."/>
            <person name="Brown C.T."/>
            <person name="Hug L.A."/>
            <person name="Sharon I."/>
            <person name="Castelle C.J."/>
            <person name="Probst A.J."/>
            <person name="Thomas B.C."/>
            <person name="Singh A."/>
            <person name="Wilkins M.J."/>
            <person name="Karaoz U."/>
            <person name="Brodie E.L."/>
            <person name="Williams K.H."/>
            <person name="Hubbard S.S."/>
            <person name="Banfield J.F."/>
        </authorList>
    </citation>
    <scope>NUCLEOTIDE SEQUENCE [LARGE SCALE GENOMIC DNA]</scope>
</reference>
<dbReference type="EMBL" id="MHCI01000003">
    <property type="protein sequence ID" value="OGY17339.1"/>
    <property type="molecule type" value="Genomic_DNA"/>
</dbReference>